<dbReference type="OrthoDB" id="9795675at2"/>
<dbReference type="Pfam" id="PF00884">
    <property type="entry name" value="Sulfatase"/>
    <property type="match status" value="1"/>
</dbReference>
<accession>A0A1U9YWM8</accession>
<dbReference type="PANTHER" id="PTHR45953:SF1">
    <property type="entry name" value="IDURONATE 2-SULFATASE"/>
    <property type="match status" value="1"/>
</dbReference>
<protein>
    <submittedName>
        <fullName evidence="4">Arylsulfatase</fullName>
        <ecNumber evidence="4">3.1.6.1</ecNumber>
    </submittedName>
</protein>
<keyword evidence="2 4" id="KW-0378">Hydrolase</keyword>
<dbReference type="AlphaFoldDB" id="A0A1U9YWM8"/>
<sequence>MKLVFVLFDTLNRLALGAYGGREVATPNFDRFARRAMTFDNHYVGSLPCMPARRDMHTGRLNFMHRSWGPLEPFDNSLPAILNKANVYTHLITDHFHYFEDGGATYHNRYRTWDLVRGQEFDPWKAMVDPPLERFAQDYSDLHYNKPGERNRLQHQINRSFIRDEDEFPGPQCITKGLEFLECNRDADNWMLQIECFDPHEPFHVPEKYRKALPTDYDGPILDWPRYGPCTNTSEEIAEIRANYNALVAMCDHHFGRLLDYFDAHDLWKDTCLVLSTDHGFLLSEHEWWGKNIPPYFEELSHIPLIMHHPAHADRAGTRIDALTQTPDLMPTMLDIFGLEAPPETRGQPILDRLDGDDGERVIAFGMHGGPVGVTDGHHTYFRYPPDRDGPAPAEYTLMPTHLKSLFSVEELADATLHPPLDFTKGAPVLRVPGLVPAKRGPGLYSDPFGRFGTSLYDLTNDPGQSTPVVDPAVVARLEDGLRGILKEHDTTDDFYAWLGLTAPARSFADKTGGE</sequence>
<dbReference type="PANTHER" id="PTHR45953">
    <property type="entry name" value="IDURONATE 2-SULFATASE"/>
    <property type="match status" value="1"/>
</dbReference>
<reference evidence="4 5" key="1">
    <citation type="submission" date="2017-03" db="EMBL/GenBank/DDBJ databases">
        <title>Foreign affairs: Plasmid Transfer between Roseobacters and Rhizobia.</title>
        <authorList>
            <person name="Bartling P."/>
            <person name="Bunk B."/>
            <person name="Overmann J."/>
            <person name="Brinkmann H."/>
            <person name="Petersen J."/>
        </authorList>
    </citation>
    <scope>NUCLEOTIDE SEQUENCE [LARGE SCALE GENOMIC DNA]</scope>
    <source>
        <strain evidence="4 5">MACL11</strain>
    </source>
</reference>
<dbReference type="eggNOG" id="COG3119">
    <property type="taxonomic scope" value="Bacteria"/>
</dbReference>
<evidence type="ECO:0000313" key="4">
    <source>
        <dbReference type="EMBL" id="AQZ49780.1"/>
    </source>
</evidence>
<dbReference type="EC" id="3.1.6.1" evidence="4"/>
<evidence type="ECO:0000256" key="1">
    <source>
        <dbReference type="ARBA" id="ARBA00022723"/>
    </source>
</evidence>
<dbReference type="KEGG" id="mmed:Mame_00397"/>
<dbReference type="GO" id="GO:0046872">
    <property type="term" value="F:metal ion binding"/>
    <property type="evidence" value="ECO:0007669"/>
    <property type="project" value="UniProtKB-KW"/>
</dbReference>
<gene>
    <name evidence="4" type="ORF">Mame_00397</name>
</gene>
<name>A0A1U9YWM8_9HYPH</name>
<dbReference type="InterPro" id="IPR017850">
    <property type="entry name" value="Alkaline_phosphatase_core_sf"/>
</dbReference>
<feature type="domain" description="Sulfatase N-terminal" evidence="3">
    <location>
        <begin position="3"/>
        <end position="338"/>
    </location>
</feature>
<dbReference type="GO" id="GO:0005737">
    <property type="term" value="C:cytoplasm"/>
    <property type="evidence" value="ECO:0007669"/>
    <property type="project" value="TreeGrafter"/>
</dbReference>
<dbReference type="CDD" id="cd16148">
    <property type="entry name" value="sulfatase_like"/>
    <property type="match status" value="1"/>
</dbReference>
<proteinExistence type="predicted"/>
<dbReference type="Gene3D" id="3.40.720.10">
    <property type="entry name" value="Alkaline Phosphatase, subunit A"/>
    <property type="match status" value="1"/>
</dbReference>
<evidence type="ECO:0000256" key="2">
    <source>
        <dbReference type="ARBA" id="ARBA00022801"/>
    </source>
</evidence>
<dbReference type="InterPro" id="IPR000917">
    <property type="entry name" value="Sulfatase_N"/>
</dbReference>
<dbReference type="EMBL" id="CP020330">
    <property type="protein sequence ID" value="AQZ49780.1"/>
    <property type="molecule type" value="Genomic_DNA"/>
</dbReference>
<dbReference type="GO" id="GO:0004065">
    <property type="term" value="F:arylsulfatase activity"/>
    <property type="evidence" value="ECO:0007669"/>
    <property type="project" value="UniProtKB-EC"/>
</dbReference>
<keyword evidence="1" id="KW-0479">Metal-binding</keyword>
<dbReference type="SUPFAM" id="SSF53649">
    <property type="entry name" value="Alkaline phosphatase-like"/>
    <property type="match status" value="1"/>
</dbReference>
<dbReference type="GO" id="GO:0004423">
    <property type="term" value="F:iduronate-2-sulfatase activity"/>
    <property type="evidence" value="ECO:0007669"/>
    <property type="project" value="TreeGrafter"/>
</dbReference>
<dbReference type="STRING" id="1122214.Mame_00397"/>
<evidence type="ECO:0000259" key="3">
    <source>
        <dbReference type="Pfam" id="PF00884"/>
    </source>
</evidence>
<dbReference type="Proteomes" id="UP000191135">
    <property type="component" value="Chromosome"/>
</dbReference>
<evidence type="ECO:0000313" key="5">
    <source>
        <dbReference type="Proteomes" id="UP000191135"/>
    </source>
</evidence>
<keyword evidence="5" id="KW-1185">Reference proteome</keyword>
<dbReference type="RefSeq" id="WP_018064607.1">
    <property type="nucleotide sequence ID" value="NZ_AQWH01000008.1"/>
</dbReference>
<organism evidence="4 5">
    <name type="scientific">Martelella mediterranea DSM 17316</name>
    <dbReference type="NCBI Taxonomy" id="1122214"/>
    <lineage>
        <taxon>Bacteria</taxon>
        <taxon>Pseudomonadati</taxon>
        <taxon>Pseudomonadota</taxon>
        <taxon>Alphaproteobacteria</taxon>
        <taxon>Hyphomicrobiales</taxon>
        <taxon>Aurantimonadaceae</taxon>
        <taxon>Martelella</taxon>
    </lineage>
</organism>